<accession>A0A843XK44</accession>
<dbReference type="GO" id="GO:0009733">
    <property type="term" value="P:response to auxin"/>
    <property type="evidence" value="ECO:0007669"/>
    <property type="project" value="InterPro"/>
</dbReference>
<evidence type="ECO:0000313" key="2">
    <source>
        <dbReference type="EMBL" id="MQM20009.1"/>
    </source>
</evidence>
<comment type="caution">
    <text evidence="2">The sequence shown here is derived from an EMBL/GenBank/DDBJ whole genome shotgun (WGS) entry which is preliminary data.</text>
</comment>
<protein>
    <submittedName>
        <fullName evidence="2">Uncharacterized protein</fullName>
    </submittedName>
</protein>
<organism evidence="2 3">
    <name type="scientific">Colocasia esculenta</name>
    <name type="common">Wild taro</name>
    <name type="synonym">Arum esculentum</name>
    <dbReference type="NCBI Taxonomy" id="4460"/>
    <lineage>
        <taxon>Eukaryota</taxon>
        <taxon>Viridiplantae</taxon>
        <taxon>Streptophyta</taxon>
        <taxon>Embryophyta</taxon>
        <taxon>Tracheophyta</taxon>
        <taxon>Spermatophyta</taxon>
        <taxon>Magnoliopsida</taxon>
        <taxon>Liliopsida</taxon>
        <taxon>Araceae</taxon>
        <taxon>Aroideae</taxon>
        <taxon>Colocasieae</taxon>
        <taxon>Colocasia</taxon>
    </lineage>
</organism>
<dbReference type="EMBL" id="NMUH01009391">
    <property type="protein sequence ID" value="MQM20009.1"/>
    <property type="molecule type" value="Genomic_DNA"/>
</dbReference>
<comment type="similarity">
    <text evidence="1">Belongs to the ARG7 family.</text>
</comment>
<dbReference type="Proteomes" id="UP000652761">
    <property type="component" value="Unassembled WGS sequence"/>
</dbReference>
<dbReference type="Pfam" id="PF02519">
    <property type="entry name" value="Auxin_inducible"/>
    <property type="match status" value="1"/>
</dbReference>
<dbReference type="AlphaFoldDB" id="A0A843XK44"/>
<proteinExistence type="inferred from homology"/>
<dbReference type="OrthoDB" id="625231at2759"/>
<dbReference type="PANTHER" id="PTHR31929">
    <property type="entry name" value="SAUR-LIKE AUXIN-RESPONSIVE PROTEIN FAMILY-RELATED"/>
    <property type="match status" value="1"/>
</dbReference>
<evidence type="ECO:0000256" key="1">
    <source>
        <dbReference type="ARBA" id="ARBA00006974"/>
    </source>
</evidence>
<name>A0A843XK44_COLES</name>
<dbReference type="InterPro" id="IPR003676">
    <property type="entry name" value="SAUR_fam"/>
</dbReference>
<gene>
    <name evidence="2" type="ORF">Taro_053022</name>
</gene>
<sequence length="72" mass="8029">MSRSRGHLAVYVGGSRRRFVVPVSLKHASFQNLLRRVEEEMEFQHPMGGLSTIPCSEDDFVTLAAHLNGSSE</sequence>
<evidence type="ECO:0000313" key="3">
    <source>
        <dbReference type="Proteomes" id="UP000652761"/>
    </source>
</evidence>
<keyword evidence="3" id="KW-1185">Reference proteome</keyword>
<reference evidence="2" key="1">
    <citation type="submission" date="2017-07" db="EMBL/GenBank/DDBJ databases">
        <title>Taro Niue Genome Assembly and Annotation.</title>
        <authorList>
            <person name="Atibalentja N."/>
            <person name="Keating K."/>
            <person name="Fields C.J."/>
        </authorList>
    </citation>
    <scope>NUCLEOTIDE SEQUENCE</scope>
    <source>
        <strain evidence="2">Niue_2</strain>
        <tissue evidence="2">Leaf</tissue>
    </source>
</reference>